<evidence type="ECO:0000313" key="2">
    <source>
        <dbReference type="WBParaSite" id="nRc.2.0.1.t45758-RA"/>
    </source>
</evidence>
<organism evidence="1 2">
    <name type="scientific">Romanomermis culicivorax</name>
    <name type="common">Nematode worm</name>
    <dbReference type="NCBI Taxonomy" id="13658"/>
    <lineage>
        <taxon>Eukaryota</taxon>
        <taxon>Metazoa</taxon>
        <taxon>Ecdysozoa</taxon>
        <taxon>Nematoda</taxon>
        <taxon>Enoplea</taxon>
        <taxon>Dorylaimia</taxon>
        <taxon>Mermithida</taxon>
        <taxon>Mermithoidea</taxon>
        <taxon>Mermithidae</taxon>
        <taxon>Romanomermis</taxon>
    </lineage>
</organism>
<accession>A0A915L5G0</accession>
<dbReference type="Proteomes" id="UP000887565">
    <property type="component" value="Unplaced"/>
</dbReference>
<proteinExistence type="predicted"/>
<protein>
    <submittedName>
        <fullName evidence="2">Uncharacterized protein</fullName>
    </submittedName>
</protein>
<name>A0A915L5G0_ROMCU</name>
<dbReference type="AlphaFoldDB" id="A0A915L5G0"/>
<dbReference type="WBParaSite" id="nRc.2.0.1.t45758-RA">
    <property type="protein sequence ID" value="nRc.2.0.1.t45758-RA"/>
    <property type="gene ID" value="nRc.2.0.1.g45758"/>
</dbReference>
<sequence length="150" mass="17187">MSHYAVQDKLTELFALGGRIFRFLGQYSQIFQSSSFQFVNKFDKLILLQLPMIDRDLFTIWLAKERKVKKLFASKSLAIWNEDKMARLMFNASTVSSFDGQMSRTAPLSKEKANGNFSRSLTRSKPICAADGPERAAPLIWKEKEILKTI</sequence>
<evidence type="ECO:0000313" key="1">
    <source>
        <dbReference type="Proteomes" id="UP000887565"/>
    </source>
</evidence>
<keyword evidence="1" id="KW-1185">Reference proteome</keyword>
<reference evidence="2" key="1">
    <citation type="submission" date="2022-11" db="UniProtKB">
        <authorList>
            <consortium name="WormBaseParasite"/>
        </authorList>
    </citation>
    <scope>IDENTIFICATION</scope>
</reference>